<sequence length="125" mass="14258">MASTRRNRTICFQRPQTVSNFDKSFAQRKLEISNEKHCFPKVFHCLIKSESLRNEFETAATNSIKKATRGGLKSYPKTHSAELQYATNNAVKNHEEIQNHSIPTALLATSDQDTVSSFLSIFFQF</sequence>
<protein>
    <submittedName>
        <fullName evidence="1">Uncharacterized protein</fullName>
    </submittedName>
</protein>
<dbReference type="EMBL" id="LVZM01002848">
    <property type="protein sequence ID" value="OUC48350.1"/>
    <property type="molecule type" value="Genomic_DNA"/>
</dbReference>
<accession>A0A1Y3EUA2</accession>
<reference evidence="1 2" key="1">
    <citation type="submission" date="2015-04" db="EMBL/GenBank/DDBJ databases">
        <title>Draft genome of the roundworm Trichinella nativa.</title>
        <authorList>
            <person name="Mitreva M."/>
        </authorList>
    </citation>
    <scope>NUCLEOTIDE SEQUENCE [LARGE SCALE GENOMIC DNA]</scope>
    <source>
        <strain evidence="1 2">ISS45</strain>
    </source>
</reference>
<organism evidence="1 2">
    <name type="scientific">Trichinella nativa</name>
    <dbReference type="NCBI Taxonomy" id="6335"/>
    <lineage>
        <taxon>Eukaryota</taxon>
        <taxon>Metazoa</taxon>
        <taxon>Ecdysozoa</taxon>
        <taxon>Nematoda</taxon>
        <taxon>Enoplea</taxon>
        <taxon>Dorylaimia</taxon>
        <taxon>Trichinellida</taxon>
        <taxon>Trichinellidae</taxon>
        <taxon>Trichinella</taxon>
    </lineage>
</organism>
<evidence type="ECO:0000313" key="2">
    <source>
        <dbReference type="Proteomes" id="UP000243006"/>
    </source>
</evidence>
<comment type="caution">
    <text evidence="1">The sequence shown here is derived from an EMBL/GenBank/DDBJ whole genome shotgun (WGS) entry which is preliminary data.</text>
</comment>
<evidence type="ECO:0000313" key="1">
    <source>
        <dbReference type="EMBL" id="OUC48350.1"/>
    </source>
</evidence>
<proteinExistence type="predicted"/>
<dbReference type="Proteomes" id="UP000243006">
    <property type="component" value="Unassembled WGS sequence"/>
</dbReference>
<dbReference type="AlphaFoldDB" id="A0A1Y3EUA2"/>
<gene>
    <name evidence="1" type="ORF">D917_06209</name>
</gene>
<name>A0A1Y3EUA2_9BILA</name>